<protein>
    <submittedName>
        <fullName evidence="1">Uncharacterized protein</fullName>
    </submittedName>
</protein>
<evidence type="ECO:0000313" key="2">
    <source>
        <dbReference type="Proteomes" id="UP000308600"/>
    </source>
</evidence>
<gene>
    <name evidence="1" type="ORF">BDN72DRAFT_919814</name>
</gene>
<evidence type="ECO:0000313" key="1">
    <source>
        <dbReference type="EMBL" id="TFK73522.1"/>
    </source>
</evidence>
<sequence length="328" mass="35753">MKFFAFVTTAALLLAQTTAHYTFPSLIINGQITPQWTNVRQTNNYNTQSPVTDVNSADFRCYTSQTNVHATTINVAAGSQIGIQSNGNIYHPGVGRQCLHGKASNGDASSFTGDGNVWFKVYELAAVTNGGSTITFPAQNLAGVTFTLPKSIPSGQYLIRMEAIALHSASSYQGDLLTKLSEPKAQFYISCGQINVTGGGSGNPGPLVAIPGVYTGREPGIMLNIYYPIPVSYTQPGPVGLIAPDKVSIFPPPHQPGCMERVIVNASNVNEELVYDTFDSCMIVCMFALRRDLEAPVAQYRANQMPRVNPILRSVKLFRSWFRYFDFE</sequence>
<proteinExistence type="predicted"/>
<dbReference type="EMBL" id="ML208275">
    <property type="protein sequence ID" value="TFK73522.1"/>
    <property type="molecule type" value="Genomic_DNA"/>
</dbReference>
<keyword evidence="2" id="KW-1185">Reference proteome</keyword>
<reference evidence="1 2" key="1">
    <citation type="journal article" date="2019" name="Nat. Ecol. Evol.">
        <title>Megaphylogeny resolves global patterns of mushroom evolution.</title>
        <authorList>
            <person name="Varga T."/>
            <person name="Krizsan K."/>
            <person name="Foldi C."/>
            <person name="Dima B."/>
            <person name="Sanchez-Garcia M."/>
            <person name="Sanchez-Ramirez S."/>
            <person name="Szollosi G.J."/>
            <person name="Szarkandi J.G."/>
            <person name="Papp V."/>
            <person name="Albert L."/>
            <person name="Andreopoulos W."/>
            <person name="Angelini C."/>
            <person name="Antonin V."/>
            <person name="Barry K.W."/>
            <person name="Bougher N.L."/>
            <person name="Buchanan P."/>
            <person name="Buyck B."/>
            <person name="Bense V."/>
            <person name="Catcheside P."/>
            <person name="Chovatia M."/>
            <person name="Cooper J."/>
            <person name="Damon W."/>
            <person name="Desjardin D."/>
            <person name="Finy P."/>
            <person name="Geml J."/>
            <person name="Haridas S."/>
            <person name="Hughes K."/>
            <person name="Justo A."/>
            <person name="Karasinski D."/>
            <person name="Kautmanova I."/>
            <person name="Kiss B."/>
            <person name="Kocsube S."/>
            <person name="Kotiranta H."/>
            <person name="LaButti K.M."/>
            <person name="Lechner B.E."/>
            <person name="Liimatainen K."/>
            <person name="Lipzen A."/>
            <person name="Lukacs Z."/>
            <person name="Mihaltcheva S."/>
            <person name="Morgado L.N."/>
            <person name="Niskanen T."/>
            <person name="Noordeloos M.E."/>
            <person name="Ohm R.A."/>
            <person name="Ortiz-Santana B."/>
            <person name="Ovrebo C."/>
            <person name="Racz N."/>
            <person name="Riley R."/>
            <person name="Savchenko A."/>
            <person name="Shiryaev A."/>
            <person name="Soop K."/>
            <person name="Spirin V."/>
            <person name="Szebenyi C."/>
            <person name="Tomsovsky M."/>
            <person name="Tulloss R.E."/>
            <person name="Uehling J."/>
            <person name="Grigoriev I.V."/>
            <person name="Vagvolgyi C."/>
            <person name="Papp T."/>
            <person name="Martin F.M."/>
            <person name="Miettinen O."/>
            <person name="Hibbett D.S."/>
            <person name="Nagy L.G."/>
        </authorList>
    </citation>
    <scope>NUCLEOTIDE SEQUENCE [LARGE SCALE GENOMIC DNA]</scope>
    <source>
        <strain evidence="1 2">NL-1719</strain>
    </source>
</reference>
<accession>A0ACD3B940</accession>
<organism evidence="1 2">
    <name type="scientific">Pluteus cervinus</name>
    <dbReference type="NCBI Taxonomy" id="181527"/>
    <lineage>
        <taxon>Eukaryota</taxon>
        <taxon>Fungi</taxon>
        <taxon>Dikarya</taxon>
        <taxon>Basidiomycota</taxon>
        <taxon>Agaricomycotina</taxon>
        <taxon>Agaricomycetes</taxon>
        <taxon>Agaricomycetidae</taxon>
        <taxon>Agaricales</taxon>
        <taxon>Pluteineae</taxon>
        <taxon>Pluteaceae</taxon>
        <taxon>Pluteus</taxon>
    </lineage>
</organism>
<dbReference type="Proteomes" id="UP000308600">
    <property type="component" value="Unassembled WGS sequence"/>
</dbReference>
<name>A0ACD3B940_9AGAR</name>